<name>S3BNT2_9BURK</name>
<dbReference type="HOGENOM" id="CLU_020884_0_2_4"/>
<dbReference type="eggNOG" id="COG2220">
    <property type="taxonomic scope" value="Bacteria"/>
</dbReference>
<dbReference type="RefSeq" id="WP_016473755.1">
    <property type="nucleotide sequence ID" value="NZ_KE150480.1"/>
</dbReference>
<reference evidence="3 4" key="1">
    <citation type="submission" date="2013-04" db="EMBL/GenBank/DDBJ databases">
        <title>The Genome Sequence of Sutterella wadsworthensis HGA0223.</title>
        <authorList>
            <consortium name="The Broad Institute Genomics Platform"/>
            <person name="Earl A."/>
            <person name="Ward D."/>
            <person name="Feldgarden M."/>
            <person name="Gevers D."/>
            <person name="Schmidt T.M."/>
            <person name="Dover J."/>
            <person name="Dai D."/>
            <person name="Walker B."/>
            <person name="Young S."/>
            <person name="Zeng Q."/>
            <person name="Gargeya S."/>
            <person name="Fitzgerald M."/>
            <person name="Haas B."/>
            <person name="Abouelleil A."/>
            <person name="Allen A.W."/>
            <person name="Alvarado L."/>
            <person name="Arachchi H.M."/>
            <person name="Berlin A.M."/>
            <person name="Chapman S.B."/>
            <person name="Gainer-Dewar J."/>
            <person name="Goldberg J."/>
            <person name="Griggs A."/>
            <person name="Gujja S."/>
            <person name="Hansen M."/>
            <person name="Howarth C."/>
            <person name="Imamovic A."/>
            <person name="Ireland A."/>
            <person name="Larimer J."/>
            <person name="McCowan C."/>
            <person name="Murphy C."/>
            <person name="Pearson M."/>
            <person name="Poon T.W."/>
            <person name="Priest M."/>
            <person name="Roberts A."/>
            <person name="Saif S."/>
            <person name="Shea T."/>
            <person name="Sisk P."/>
            <person name="Sykes S."/>
            <person name="Wortman J."/>
            <person name="Nusbaum C."/>
            <person name="Birren B."/>
        </authorList>
    </citation>
    <scope>NUCLEOTIDE SEQUENCE [LARGE SCALE GENOMIC DNA]</scope>
    <source>
        <strain evidence="3 4">HGA0223</strain>
    </source>
</reference>
<dbReference type="InterPro" id="IPR001279">
    <property type="entry name" value="Metallo-B-lactamas"/>
</dbReference>
<feature type="signal peptide" evidence="1">
    <location>
        <begin position="1"/>
        <end position="27"/>
    </location>
</feature>
<dbReference type="PANTHER" id="PTHR15032:SF4">
    <property type="entry name" value="N-ACYL-PHOSPHATIDYLETHANOLAMINE-HYDROLYZING PHOSPHOLIPASE D"/>
    <property type="match status" value="1"/>
</dbReference>
<dbReference type="PROSITE" id="PS51318">
    <property type="entry name" value="TAT"/>
    <property type="match status" value="1"/>
</dbReference>
<organism evidence="3 4">
    <name type="scientific">Sutterella wadsworthensis HGA0223</name>
    <dbReference type="NCBI Taxonomy" id="1203554"/>
    <lineage>
        <taxon>Bacteria</taxon>
        <taxon>Pseudomonadati</taxon>
        <taxon>Pseudomonadota</taxon>
        <taxon>Betaproteobacteria</taxon>
        <taxon>Burkholderiales</taxon>
        <taxon>Sutterellaceae</taxon>
        <taxon>Sutterella</taxon>
    </lineage>
</organism>
<accession>S3BNT2</accession>
<dbReference type="PATRIC" id="fig|1203554.3.peg.319"/>
<dbReference type="InterPro" id="IPR036866">
    <property type="entry name" value="RibonucZ/Hydroxyglut_hydro"/>
</dbReference>
<feature type="chain" id="PRO_5004506414" description="Metallo-beta-lactamase domain-containing protein" evidence="1">
    <location>
        <begin position="28"/>
        <end position="376"/>
    </location>
</feature>
<keyword evidence="1" id="KW-0732">Signal</keyword>
<evidence type="ECO:0000313" key="3">
    <source>
        <dbReference type="EMBL" id="EPE01036.1"/>
    </source>
</evidence>
<dbReference type="InterPro" id="IPR006311">
    <property type="entry name" value="TAT_signal"/>
</dbReference>
<dbReference type="Proteomes" id="UP000014400">
    <property type="component" value="Unassembled WGS sequence"/>
</dbReference>
<dbReference type="STRING" id="1203554.HMPREF1476_00345"/>
<sequence length="376" mass="41604">MSAAHNSVRRRLLLGGAAVAGLAAAGAAAGSAVMARADFGALPTGERLKRIQASPHWQDGSFHNLVPMELSASGRSRLEIMRDFLLDRNPQRFPSAPVPHIKTHFAAVPDNHMVWLGHSGFFIHWAGLKVLIDPALHQAFPVPGFYKPFPGTDCWEPADLPAADLLLITHDHYDHLDYRTVLDLKNRVRRVVCPLGVGAHFEAWGWEAERITELDWQESVKVGGLTVSAVPAQHFSGRSFTPNPTLWCGYMLEADGMRIYHSGDTSFGPHFAQIAQTFPKIDLALIEDGQYDDDWPGVHLMPAAWRQAAALLNPQAIVAIHNSKFCLSHHKWTDPMNTAKQSAKVLGIALATPLIGEPMPLDPARRRSFEDWWLKV</sequence>
<dbReference type="EMBL" id="ATCF01000005">
    <property type="protein sequence ID" value="EPE01036.1"/>
    <property type="molecule type" value="Genomic_DNA"/>
</dbReference>
<dbReference type="Gene3D" id="3.60.15.10">
    <property type="entry name" value="Ribonuclease Z/Hydroxyacylglutathione hydrolase-like"/>
    <property type="match status" value="1"/>
</dbReference>
<feature type="domain" description="Metallo-beta-lactamase" evidence="2">
    <location>
        <begin position="130"/>
        <end position="321"/>
    </location>
</feature>
<dbReference type="Pfam" id="PF12706">
    <property type="entry name" value="Lactamase_B_2"/>
    <property type="match status" value="1"/>
</dbReference>
<dbReference type="AlphaFoldDB" id="S3BNT2"/>
<gene>
    <name evidence="3" type="ORF">HMPREF1476_00345</name>
</gene>
<comment type="caution">
    <text evidence="3">The sequence shown here is derived from an EMBL/GenBank/DDBJ whole genome shotgun (WGS) entry which is preliminary data.</text>
</comment>
<evidence type="ECO:0000259" key="2">
    <source>
        <dbReference type="Pfam" id="PF12706"/>
    </source>
</evidence>
<dbReference type="PANTHER" id="PTHR15032">
    <property type="entry name" value="N-ACYL-PHOSPHATIDYLETHANOLAMINE-HYDROLYZING PHOSPHOLIPASE D"/>
    <property type="match status" value="1"/>
</dbReference>
<proteinExistence type="predicted"/>
<evidence type="ECO:0000313" key="4">
    <source>
        <dbReference type="Proteomes" id="UP000014400"/>
    </source>
</evidence>
<dbReference type="GO" id="GO:0005737">
    <property type="term" value="C:cytoplasm"/>
    <property type="evidence" value="ECO:0007669"/>
    <property type="project" value="TreeGrafter"/>
</dbReference>
<dbReference type="SUPFAM" id="SSF56281">
    <property type="entry name" value="Metallo-hydrolase/oxidoreductase"/>
    <property type="match status" value="1"/>
</dbReference>
<evidence type="ECO:0000256" key="1">
    <source>
        <dbReference type="SAM" id="SignalP"/>
    </source>
</evidence>
<keyword evidence="4" id="KW-1185">Reference proteome</keyword>
<protein>
    <recommendedName>
        <fullName evidence="2">Metallo-beta-lactamase domain-containing protein</fullName>
    </recommendedName>
</protein>